<dbReference type="Proteomes" id="UP000001887">
    <property type="component" value="Chromosome"/>
</dbReference>
<keyword evidence="4" id="KW-1185">Reference proteome</keyword>
<dbReference type="eggNOG" id="ENOG5032VM3">
    <property type="taxonomic scope" value="Bacteria"/>
</dbReference>
<dbReference type="HOGENOM" id="CLU_1377048_0_0_0"/>
<name>D2R7Q7_PIRSD</name>
<sequence length="198" mass="22168" precursor="true">MLSIPSSPSSCRFGRRPAMSLPALLLVVITSANLAAADWITAPSTYTHEPLQGERVAQYSPIGPFYYYQRADYLKSGYRHYRSTIQIGNSADNYHQVEEWGRPVRPYEEWRFPYRPYSVPYQQWGPPFGGLGGGGGFIGPYPYGGGGFGGGGGAYNNGMPYGAVPPNANVVPQQWMDGHYPSYNQRDRSDYYRPYRPE</sequence>
<evidence type="ECO:0000313" key="4">
    <source>
        <dbReference type="Proteomes" id="UP000001887"/>
    </source>
</evidence>
<feature type="chain" id="PRO_5003035553" evidence="2">
    <location>
        <begin position="36"/>
        <end position="198"/>
    </location>
</feature>
<accession>D2R7Q7</accession>
<evidence type="ECO:0000313" key="3">
    <source>
        <dbReference type="EMBL" id="ADB17483.1"/>
    </source>
</evidence>
<gene>
    <name evidence="3" type="ordered locus">Psta_2817</name>
</gene>
<evidence type="ECO:0000256" key="1">
    <source>
        <dbReference type="SAM" id="MobiDB-lite"/>
    </source>
</evidence>
<proteinExistence type="predicted"/>
<dbReference type="KEGG" id="psl:Psta_2817"/>
<reference evidence="3 4" key="1">
    <citation type="journal article" date="2009" name="Stand. Genomic Sci.">
        <title>Complete genome sequence of Pirellula staleyi type strain (ATCC 27377).</title>
        <authorList>
            <person name="Clum A."/>
            <person name="Tindall B.J."/>
            <person name="Sikorski J."/>
            <person name="Ivanova N."/>
            <person name="Mavrommatis K."/>
            <person name="Lucas S."/>
            <person name="Glavina del Rio T."/>
            <person name="Nolan M."/>
            <person name="Chen F."/>
            <person name="Tice H."/>
            <person name="Pitluck S."/>
            <person name="Cheng J.F."/>
            <person name="Chertkov O."/>
            <person name="Brettin T."/>
            <person name="Han C."/>
            <person name="Detter J.C."/>
            <person name="Kuske C."/>
            <person name="Bruce D."/>
            <person name="Goodwin L."/>
            <person name="Ovchinikova G."/>
            <person name="Pati A."/>
            <person name="Mikhailova N."/>
            <person name="Chen A."/>
            <person name="Palaniappan K."/>
            <person name="Land M."/>
            <person name="Hauser L."/>
            <person name="Chang Y.J."/>
            <person name="Jeffries C.D."/>
            <person name="Chain P."/>
            <person name="Rohde M."/>
            <person name="Goker M."/>
            <person name="Bristow J."/>
            <person name="Eisen J.A."/>
            <person name="Markowitz V."/>
            <person name="Hugenholtz P."/>
            <person name="Kyrpides N.C."/>
            <person name="Klenk H.P."/>
            <person name="Lapidus A."/>
        </authorList>
    </citation>
    <scope>NUCLEOTIDE SEQUENCE [LARGE SCALE GENOMIC DNA]</scope>
    <source>
        <strain evidence="4">ATCC 27377 / DSM 6068 / ICPB 4128</strain>
    </source>
</reference>
<protein>
    <submittedName>
        <fullName evidence="3">Uncharacterized protein</fullName>
    </submittedName>
</protein>
<keyword evidence="2" id="KW-0732">Signal</keyword>
<dbReference type="AlphaFoldDB" id="D2R7Q7"/>
<dbReference type="EMBL" id="CP001848">
    <property type="protein sequence ID" value="ADB17483.1"/>
    <property type="molecule type" value="Genomic_DNA"/>
</dbReference>
<organism evidence="3 4">
    <name type="scientific">Pirellula staleyi (strain ATCC 27377 / DSM 6068 / ICPB 4128)</name>
    <name type="common">Pirella staleyi</name>
    <dbReference type="NCBI Taxonomy" id="530564"/>
    <lineage>
        <taxon>Bacteria</taxon>
        <taxon>Pseudomonadati</taxon>
        <taxon>Planctomycetota</taxon>
        <taxon>Planctomycetia</taxon>
        <taxon>Pirellulales</taxon>
        <taxon>Pirellulaceae</taxon>
        <taxon>Pirellula</taxon>
    </lineage>
</organism>
<feature type="region of interest" description="Disordered" evidence="1">
    <location>
        <begin position="179"/>
        <end position="198"/>
    </location>
</feature>
<evidence type="ECO:0000256" key="2">
    <source>
        <dbReference type="SAM" id="SignalP"/>
    </source>
</evidence>
<feature type="compositionally biased region" description="Basic and acidic residues" evidence="1">
    <location>
        <begin position="185"/>
        <end position="198"/>
    </location>
</feature>
<feature type="signal peptide" evidence="2">
    <location>
        <begin position="1"/>
        <end position="35"/>
    </location>
</feature>